<comment type="caution">
    <text evidence="1">The sequence shown here is derived from an EMBL/GenBank/DDBJ whole genome shotgun (WGS) entry which is preliminary data.</text>
</comment>
<accession>A0ABS2UGJ3</accession>
<dbReference type="Proteomes" id="UP000724686">
    <property type="component" value="Unassembled WGS sequence"/>
</dbReference>
<dbReference type="Pfam" id="PF14375">
    <property type="entry name" value="Cys_rich_CWC"/>
    <property type="match status" value="1"/>
</dbReference>
<evidence type="ECO:0000313" key="1">
    <source>
        <dbReference type="EMBL" id="MBM9579481.1"/>
    </source>
</evidence>
<organism evidence="1 2">
    <name type="scientific">Leptospira ainlahdjerensis</name>
    <dbReference type="NCBI Taxonomy" id="2810033"/>
    <lineage>
        <taxon>Bacteria</taxon>
        <taxon>Pseudomonadati</taxon>
        <taxon>Spirochaetota</taxon>
        <taxon>Spirochaetia</taxon>
        <taxon>Leptospirales</taxon>
        <taxon>Leptospiraceae</taxon>
        <taxon>Leptospira</taxon>
    </lineage>
</organism>
<dbReference type="EMBL" id="JAFFPU010000075">
    <property type="protein sequence ID" value="MBM9579481.1"/>
    <property type="molecule type" value="Genomic_DNA"/>
</dbReference>
<reference evidence="1 2" key="1">
    <citation type="submission" date="2021-02" db="EMBL/GenBank/DDBJ databases">
        <title>Leptospira ainlahdjerensis sp. nov., Leptospira ainazelensis sp. nov., Leptospira abararensis sp. nov. and Leptospira chreensis sp. nov., four new species isolated from water sources in Algeria.</title>
        <authorList>
            <person name="Amara Korba A."/>
            <person name="Kainiu M."/>
            <person name="Vincent A.T."/>
            <person name="Mariet J.-F."/>
            <person name="Veyrier F.J."/>
            <person name="Goarant C."/>
            <person name="Picardeau M."/>
        </authorList>
    </citation>
    <scope>NUCLEOTIDE SEQUENCE [LARGE SCALE GENOMIC DNA]</scope>
    <source>
        <strain evidence="1 2">201903070</strain>
    </source>
</reference>
<evidence type="ECO:0000313" key="2">
    <source>
        <dbReference type="Proteomes" id="UP000724686"/>
    </source>
</evidence>
<gene>
    <name evidence="1" type="ORF">JWG45_20255</name>
</gene>
<proteinExistence type="predicted"/>
<keyword evidence="2" id="KW-1185">Reference proteome</keyword>
<dbReference type="RefSeq" id="WP_205281410.1">
    <property type="nucleotide sequence ID" value="NZ_JAFFPU010000075.1"/>
</dbReference>
<name>A0ABS2UGJ3_9LEPT</name>
<protein>
    <submittedName>
        <fullName evidence="1">Cysteine-rich CWC family protein</fullName>
    </submittedName>
</protein>
<dbReference type="InterPro" id="IPR032720">
    <property type="entry name" value="Cys_rich_CWC"/>
</dbReference>
<sequence>MNMDPMTSEMAGKPCPRCGIRFECGAEAQSCACFSVNLSSRAKEFIEKKYQDCLCVSCLLELSSQKSD</sequence>